<comment type="caution">
    <text evidence="1">The sequence shown here is derived from an EMBL/GenBank/DDBJ whole genome shotgun (WGS) entry which is preliminary data.</text>
</comment>
<dbReference type="PROSITE" id="PS51257">
    <property type="entry name" value="PROKAR_LIPOPROTEIN"/>
    <property type="match status" value="1"/>
</dbReference>
<dbReference type="SUPFAM" id="SSF50939">
    <property type="entry name" value="Sialidases"/>
    <property type="match status" value="1"/>
</dbReference>
<sequence>MTFFKLIIPILFCTTILISCRTDTTKKTTPAFKVEAIAKTVTLLENPTAGNSALPRLFGTEKQLFMSWVEQKDSISVLYFSTFEDGKWANPFAVNSGSDWFINWADFPAIAENNGNIIISYLQKSANGKYTYDAKINLFSAETQTWQKGILLHNDGTASEHGFVSIVPQGKSSFYAVWLDGRNTTAKAGGHDNHGDGAMSLRGRLVHADGTMQPDVALDNRVCDCCQTAMTSIENAPLLVYRDRTDTEVRDISRIGLFDDSFSASQPVFNDNWEIPGCPVNGPSIASFKNNAAVAWFTAVNDNPKVQLAFSNDKGKTFAAPIQINTYETLGRVDVVMTSENTAIVSWMENVGEETLIQLMRVSADGTKGFPVTISKTSFERASGFPQLEIADNTLYAAWTMVDGKKKSIKTAAITIANL</sequence>
<organism evidence="1 2">
    <name type="scientific">Aequorivita vitellina</name>
    <dbReference type="NCBI Taxonomy" id="2874475"/>
    <lineage>
        <taxon>Bacteria</taxon>
        <taxon>Pseudomonadati</taxon>
        <taxon>Bacteroidota</taxon>
        <taxon>Flavobacteriia</taxon>
        <taxon>Flavobacteriales</taxon>
        <taxon>Flavobacteriaceae</taxon>
        <taxon>Aequorivita</taxon>
    </lineage>
</organism>
<evidence type="ECO:0000313" key="2">
    <source>
        <dbReference type="Proteomes" id="UP001139461"/>
    </source>
</evidence>
<gene>
    <name evidence="1" type="ORF">K8089_11590</name>
</gene>
<proteinExistence type="predicted"/>
<dbReference type="Proteomes" id="UP001139461">
    <property type="component" value="Unassembled WGS sequence"/>
</dbReference>
<name>A0A9X1QUD7_9FLAO</name>
<evidence type="ECO:0000313" key="1">
    <source>
        <dbReference type="EMBL" id="MCG2419666.1"/>
    </source>
</evidence>
<keyword evidence="2" id="KW-1185">Reference proteome</keyword>
<evidence type="ECO:0008006" key="3">
    <source>
        <dbReference type="Google" id="ProtNLM"/>
    </source>
</evidence>
<dbReference type="EMBL" id="JAIRBA010000023">
    <property type="protein sequence ID" value="MCG2419666.1"/>
    <property type="molecule type" value="Genomic_DNA"/>
</dbReference>
<accession>A0A9X1QUD7</accession>
<dbReference type="RefSeq" id="WP_237603452.1">
    <property type="nucleotide sequence ID" value="NZ_JAIRBA010000023.1"/>
</dbReference>
<reference evidence="1" key="1">
    <citation type="submission" date="2021-09" db="EMBL/GenBank/DDBJ databases">
        <title>Genome of Aequorivita sp. strain F47161.</title>
        <authorList>
            <person name="Wang Y."/>
        </authorList>
    </citation>
    <scope>NUCLEOTIDE SEQUENCE</scope>
    <source>
        <strain evidence="1">F47161</strain>
    </source>
</reference>
<dbReference type="AlphaFoldDB" id="A0A9X1QUD7"/>
<protein>
    <recommendedName>
        <fullName evidence="3">BNR repeat-like domain-containing protein</fullName>
    </recommendedName>
</protein>
<dbReference type="InterPro" id="IPR036278">
    <property type="entry name" value="Sialidase_sf"/>
</dbReference>